<sequence>MNYDFLEQPDTPIPANLTVPSGNCFKFLLYGCGVQIYQCITNGNSGSWSQVGPDAYLINDKKTETFTPKYEVAHHYFQQTRKITWQSLVKNDNSLVIAKLIAQSSSPDGSENIPWLKTQATSNQGKGAFDDISYVLRINTKGGVAPPAAQCGTTYSNGTLYRSDYDTEYCRSLVFKTKRLVLTRNGTRSNFL</sequence>
<evidence type="ECO:0000313" key="2">
    <source>
        <dbReference type="Proteomes" id="UP000789405"/>
    </source>
</evidence>
<keyword evidence="2" id="KW-1185">Reference proteome</keyword>
<gene>
    <name evidence="1" type="ORF">DERYTH_LOCUS4258</name>
</gene>
<dbReference type="PANTHER" id="PTHR35567:SF1">
    <property type="entry name" value="CONSERVED FUNGAL PROTEIN (AFU_ORTHOLOGUE AFUA_1G14230)"/>
    <property type="match status" value="1"/>
</dbReference>
<evidence type="ECO:0000313" key="1">
    <source>
        <dbReference type="EMBL" id="CAG8529159.1"/>
    </source>
</evidence>
<dbReference type="AlphaFoldDB" id="A0A9N9AE77"/>
<dbReference type="OrthoDB" id="1859733at2759"/>
<protein>
    <submittedName>
        <fullName evidence="1">13846_t:CDS:1</fullName>
    </submittedName>
</protein>
<dbReference type="Proteomes" id="UP000789405">
    <property type="component" value="Unassembled WGS sequence"/>
</dbReference>
<dbReference type="Pfam" id="PF11937">
    <property type="entry name" value="DUF3455"/>
    <property type="match status" value="1"/>
</dbReference>
<reference evidence="1" key="1">
    <citation type="submission" date="2021-06" db="EMBL/GenBank/DDBJ databases">
        <authorList>
            <person name="Kallberg Y."/>
            <person name="Tangrot J."/>
            <person name="Rosling A."/>
        </authorList>
    </citation>
    <scope>NUCLEOTIDE SEQUENCE</scope>
    <source>
        <strain evidence="1">MA453B</strain>
    </source>
</reference>
<comment type="caution">
    <text evidence="1">The sequence shown here is derived from an EMBL/GenBank/DDBJ whole genome shotgun (WGS) entry which is preliminary data.</text>
</comment>
<organism evidence="1 2">
    <name type="scientific">Dentiscutata erythropus</name>
    <dbReference type="NCBI Taxonomy" id="1348616"/>
    <lineage>
        <taxon>Eukaryota</taxon>
        <taxon>Fungi</taxon>
        <taxon>Fungi incertae sedis</taxon>
        <taxon>Mucoromycota</taxon>
        <taxon>Glomeromycotina</taxon>
        <taxon>Glomeromycetes</taxon>
        <taxon>Diversisporales</taxon>
        <taxon>Gigasporaceae</taxon>
        <taxon>Dentiscutata</taxon>
    </lineage>
</organism>
<accession>A0A9N9AE77</accession>
<proteinExistence type="predicted"/>
<dbReference type="InterPro" id="IPR021851">
    <property type="entry name" value="DUF3455"/>
</dbReference>
<name>A0A9N9AE77_9GLOM</name>
<dbReference type="EMBL" id="CAJVPY010001611">
    <property type="protein sequence ID" value="CAG8529159.1"/>
    <property type="molecule type" value="Genomic_DNA"/>
</dbReference>
<dbReference type="PANTHER" id="PTHR35567">
    <property type="entry name" value="MALATE DEHYDROGENASE (AFU_ORTHOLOGUE AFUA_2G13800)"/>
    <property type="match status" value="1"/>
</dbReference>